<dbReference type="RefSeq" id="WP_091799280.1">
    <property type="nucleotide sequence ID" value="NZ_CP016353.1"/>
</dbReference>
<evidence type="ECO:0000313" key="2">
    <source>
        <dbReference type="Proteomes" id="UP000199494"/>
    </source>
</evidence>
<dbReference type="AlphaFoldDB" id="A0A1G6LJV3"/>
<reference evidence="1 2" key="1">
    <citation type="submission" date="2016-10" db="EMBL/GenBank/DDBJ databases">
        <authorList>
            <person name="de Groot N.N."/>
        </authorList>
    </citation>
    <scope>NUCLEOTIDE SEQUENCE [LARGE SCALE GENOMIC DNA]</scope>
    <source>
        <strain evidence="1 2">CGMCC 4.5506</strain>
    </source>
</reference>
<gene>
    <name evidence="1" type="ORF">SAMN05421630_10296</name>
</gene>
<sequence>MTKGVPEGRIVQNVHAEAGNAYGLIGGDLHVIEGAGPVYLLRDHLSGDRPPPPLTALDGFPAQPSQLLNARSAVVDFTGRTDEVDELTAWRDGDESRAVLWLHAPGGHGKTRLANLIAERATADGWKVLTAEHTTGLVDAAEPSSQDLRTTNATGLLLIADYADRWPLAHLAMLFGNKVLRADVPVRVLLLARSPHVWPSLRHALVQAGWPGEACVSKGLEPLPLAGEARQHMFVAARDCFASRYRIPPAEIPVPRWLDRAEFGLALAVHMAALVAVDRLARTADTPGAPEDMTGLTAYLLQRERHHWHTLHDSGTNLADGNPAGGRVAFRTPPDDMARVVFTATLTGPVSYRDAVAALTAVGLGDADRMLTDHGYCYPPSEARTVLEPLYPDRLAEDFLALSIPGHDSPVTVADAWTDGAACLLLTPRGDGSDPPAYAPRAIGFLVAASERWPHLMSCLEELDDLLPDGTKGALTVAAADLAERLANHRLARTPDAEGKANINVALGKRLHEAARAEKAGAAFTEAVRLFRGLAERDPGSFRLSLAEALAYFGGSQIMEGGTEVWWTAFLNKIITGSRWTPTSRQHDALAALDESVGIMRELAAKDPSQHQGDLAVLLGGTAAALMRLERTEEALEKVDEAIASFRKLASGDDDDAGEHELNLCLWLNLRTMILGELDRHEEALEGAVEAVTAARKLHAADPFRHEENLRSTLEHLARVHGELEHEDEALATIGESIVIGRKMAHRDPEFRASLLSSVESREQILIDFGHWEQALAVCTEAAHLSRAIAEADPAGNEEHLAGTLNALSSVLHRLGRQTEAAAALRESIEIRRGLAADNPVEHEWILSVELVQFGAVLGELREWDEALTACTEAAEITLRRENHGRSGPEAHLTTAVTILGDQLAGDEPWRDPRRPGELAGGFAGELAAVVEGFATALAGPARADDRFPGLAEAIESARREFVSRDPVSRIFGELTGTDPLSFEAAMAELRESGFGRPGGTAVPGTEIAEIAENSTEPSAHCADVLLRAIPRLREGASADPRRWEPTFAAALRCACLALRHLGRHEEALSPALEATESVARLAEDDPVAHRPAFAETWLRAGVIIAELGQPSTSAATTDKAVAFARERSSTEPGYLPSLAAMLLVHARTSATLERWEEALDAAAESFHLRTETFVPSGYAEAERFLTDQLGEHARPAQLSALRAAASAARTPP</sequence>
<dbReference type="SUPFAM" id="SSF48452">
    <property type="entry name" value="TPR-like"/>
    <property type="match status" value="3"/>
</dbReference>
<keyword evidence="2" id="KW-1185">Reference proteome</keyword>
<dbReference type="STRING" id="530584.SAMN05421630_10296"/>
<dbReference type="Gene3D" id="1.25.40.10">
    <property type="entry name" value="Tetratricopeptide repeat domain"/>
    <property type="match status" value="3"/>
</dbReference>
<dbReference type="Proteomes" id="UP000199494">
    <property type="component" value="Unassembled WGS sequence"/>
</dbReference>
<name>A0A1G6LJV3_9PSEU</name>
<organism evidence="1 2">
    <name type="scientific">Prauserella marina</name>
    <dbReference type="NCBI Taxonomy" id="530584"/>
    <lineage>
        <taxon>Bacteria</taxon>
        <taxon>Bacillati</taxon>
        <taxon>Actinomycetota</taxon>
        <taxon>Actinomycetes</taxon>
        <taxon>Pseudonocardiales</taxon>
        <taxon>Pseudonocardiaceae</taxon>
        <taxon>Prauserella</taxon>
    </lineage>
</organism>
<dbReference type="EMBL" id="FMZE01000002">
    <property type="protein sequence ID" value="SDC43570.1"/>
    <property type="molecule type" value="Genomic_DNA"/>
</dbReference>
<proteinExistence type="predicted"/>
<evidence type="ECO:0000313" key="1">
    <source>
        <dbReference type="EMBL" id="SDC43570.1"/>
    </source>
</evidence>
<dbReference type="OrthoDB" id="8550139at2"/>
<protein>
    <submittedName>
        <fullName evidence="1">Uncharacterized protein</fullName>
    </submittedName>
</protein>
<dbReference type="InterPro" id="IPR027417">
    <property type="entry name" value="P-loop_NTPase"/>
</dbReference>
<dbReference type="Gene3D" id="3.40.50.300">
    <property type="entry name" value="P-loop containing nucleotide triphosphate hydrolases"/>
    <property type="match status" value="1"/>
</dbReference>
<accession>A0A1G6LJV3</accession>
<dbReference type="InterPro" id="IPR011990">
    <property type="entry name" value="TPR-like_helical_dom_sf"/>
</dbReference>